<proteinExistence type="predicted"/>
<dbReference type="RefSeq" id="WP_014778432.1">
    <property type="nucleotide sequence ID" value="NC_018012.1"/>
</dbReference>
<dbReference type="InterPro" id="IPR002347">
    <property type="entry name" value="SDR_fam"/>
</dbReference>
<dbReference type="InterPro" id="IPR036291">
    <property type="entry name" value="NAD(P)-bd_dom_sf"/>
</dbReference>
<sequence length="322" mass="33808">MGWTTVDIPSQRGRLAVVTGATGGLGYETALALAGAGADVVLAGRNETKAANALARIRAAHPGATVRFERLDLASLDSVAAFAETLLVVGRGIDLLVNNAGVMALPKRQVTVDGFELQFATNYLGHFALTARLLPLLRRIPGARVVNVSSLAADLDSIDLTDLQSEQAYVPFRTYGMTKLALLMLALEIQCRSEAAGWGIDGMAAHPGYARTDIIGNGPASRGLRAVLWRIAKPVLLPFSPPAGLAALPILFAATSPDARGGGFYGPSGWHELKGPPGTAKIPTKALDGPAAARLWEISERLAGVRFESVMRRSERSAAPVA</sequence>
<dbReference type="PROSITE" id="PS00061">
    <property type="entry name" value="ADH_SHORT"/>
    <property type="match status" value="1"/>
</dbReference>
<keyword evidence="1" id="KW-0560">Oxidoreductase</keyword>
<evidence type="ECO:0000256" key="1">
    <source>
        <dbReference type="ARBA" id="ARBA00023002"/>
    </source>
</evidence>
<organism evidence="2 3">
    <name type="scientific">Thiocystis violascens (strain ATCC 17096 / DSM 198 / 6111)</name>
    <name type="common">Chromatium violascens</name>
    <dbReference type="NCBI Taxonomy" id="765911"/>
    <lineage>
        <taxon>Bacteria</taxon>
        <taxon>Pseudomonadati</taxon>
        <taxon>Pseudomonadota</taxon>
        <taxon>Gammaproteobacteria</taxon>
        <taxon>Chromatiales</taxon>
        <taxon>Chromatiaceae</taxon>
        <taxon>Thiocystis</taxon>
    </lineage>
</organism>
<evidence type="ECO:0000313" key="2">
    <source>
        <dbReference type="EMBL" id="AFL73976.1"/>
    </source>
</evidence>
<dbReference type="PANTHER" id="PTHR43157">
    <property type="entry name" value="PHOSPHATIDYLINOSITOL-GLYCAN BIOSYNTHESIS CLASS F PROTEIN-RELATED"/>
    <property type="match status" value="1"/>
</dbReference>
<dbReference type="EMBL" id="CP003154">
    <property type="protein sequence ID" value="AFL73976.1"/>
    <property type="molecule type" value="Genomic_DNA"/>
</dbReference>
<dbReference type="PRINTS" id="PR00081">
    <property type="entry name" value="GDHRDH"/>
</dbReference>
<name>I3YAF8_THIV6</name>
<dbReference type="PANTHER" id="PTHR43157:SF31">
    <property type="entry name" value="PHOSPHATIDYLINOSITOL-GLYCAN BIOSYNTHESIS CLASS F PROTEIN"/>
    <property type="match status" value="1"/>
</dbReference>
<gene>
    <name evidence="2" type="ordered locus">Thivi_2019</name>
</gene>
<dbReference type="NCBIfam" id="NF004513">
    <property type="entry name" value="PRK05854.1"/>
    <property type="match status" value="1"/>
</dbReference>
<dbReference type="eggNOG" id="COG1028">
    <property type="taxonomic scope" value="Bacteria"/>
</dbReference>
<dbReference type="STRING" id="765911.Thivi_2019"/>
<dbReference type="AlphaFoldDB" id="I3YAF8"/>
<accession>I3YAF8</accession>
<dbReference type="OrthoDB" id="109589at2"/>
<reference evidence="2 3" key="1">
    <citation type="submission" date="2012-06" db="EMBL/GenBank/DDBJ databases">
        <title>Complete sequence of Thiocystis violascens DSM 198.</title>
        <authorList>
            <consortium name="US DOE Joint Genome Institute"/>
            <person name="Lucas S."/>
            <person name="Han J."/>
            <person name="Lapidus A."/>
            <person name="Cheng J.-F."/>
            <person name="Goodwin L."/>
            <person name="Pitluck S."/>
            <person name="Peters L."/>
            <person name="Ovchinnikova G."/>
            <person name="Teshima H."/>
            <person name="Detter J.C."/>
            <person name="Han C."/>
            <person name="Tapia R."/>
            <person name="Land M."/>
            <person name="Hauser L."/>
            <person name="Kyrpides N."/>
            <person name="Ivanova N."/>
            <person name="Pagani I."/>
            <person name="Vogl K."/>
            <person name="Liu Z."/>
            <person name="Frigaard N.-U."/>
            <person name="Bryant D."/>
            <person name="Woyke T."/>
        </authorList>
    </citation>
    <scope>NUCLEOTIDE SEQUENCE [LARGE SCALE GENOMIC DNA]</scope>
    <source>
        <strain evidence="3">ATCC 17096 / DSM 198 / 6111</strain>
    </source>
</reference>
<dbReference type="HOGENOM" id="CLU_010194_44_2_6"/>
<evidence type="ECO:0008006" key="4">
    <source>
        <dbReference type="Google" id="ProtNLM"/>
    </source>
</evidence>
<dbReference type="NCBIfam" id="NF004846">
    <property type="entry name" value="PRK06197.1"/>
    <property type="match status" value="1"/>
</dbReference>
<dbReference type="Pfam" id="PF00106">
    <property type="entry name" value="adh_short"/>
    <property type="match status" value="1"/>
</dbReference>
<dbReference type="KEGG" id="tvi:Thivi_2019"/>
<dbReference type="InterPro" id="IPR020904">
    <property type="entry name" value="Sc_DH/Rdtase_CS"/>
</dbReference>
<dbReference type="Gene3D" id="3.40.50.720">
    <property type="entry name" value="NAD(P)-binding Rossmann-like Domain"/>
    <property type="match status" value="1"/>
</dbReference>
<dbReference type="GO" id="GO:0016491">
    <property type="term" value="F:oxidoreductase activity"/>
    <property type="evidence" value="ECO:0007669"/>
    <property type="project" value="UniProtKB-KW"/>
</dbReference>
<dbReference type="Proteomes" id="UP000006062">
    <property type="component" value="Chromosome"/>
</dbReference>
<evidence type="ECO:0000313" key="3">
    <source>
        <dbReference type="Proteomes" id="UP000006062"/>
    </source>
</evidence>
<keyword evidence="3" id="KW-1185">Reference proteome</keyword>
<protein>
    <recommendedName>
        <fullName evidence="4">Short-chain alcohol dehydrogenase</fullName>
    </recommendedName>
</protein>
<dbReference type="SUPFAM" id="SSF51735">
    <property type="entry name" value="NAD(P)-binding Rossmann-fold domains"/>
    <property type="match status" value="1"/>
</dbReference>